<dbReference type="EMBL" id="FWFZ01000019">
    <property type="protein sequence ID" value="SLN66908.1"/>
    <property type="molecule type" value="Genomic_DNA"/>
</dbReference>
<dbReference type="AlphaFoldDB" id="A0A1Y5TLM0"/>
<organism evidence="1 2">
    <name type="scientific">Roseisalinus antarcticus</name>
    <dbReference type="NCBI Taxonomy" id="254357"/>
    <lineage>
        <taxon>Bacteria</taxon>
        <taxon>Pseudomonadati</taxon>
        <taxon>Pseudomonadota</taxon>
        <taxon>Alphaproteobacteria</taxon>
        <taxon>Rhodobacterales</taxon>
        <taxon>Roseobacteraceae</taxon>
        <taxon>Roseisalinus</taxon>
    </lineage>
</organism>
<gene>
    <name evidence="1" type="ORF">ROA7023_03188</name>
</gene>
<dbReference type="OrthoDB" id="7432673at2"/>
<keyword evidence="2" id="KW-1185">Reference proteome</keyword>
<sequence>MNPPGLVDRVPEMLLLAQMAAIHQAVMMLARHLNHVESIPQKDCAEKALNKTARTFAAQMDTLKRYRSKGRQVMRV</sequence>
<protein>
    <submittedName>
        <fullName evidence="1">Uncharacterized protein</fullName>
    </submittedName>
</protein>
<reference evidence="1 2" key="1">
    <citation type="submission" date="2017-03" db="EMBL/GenBank/DDBJ databases">
        <authorList>
            <person name="Afonso C.L."/>
            <person name="Miller P.J."/>
            <person name="Scott M.A."/>
            <person name="Spackman E."/>
            <person name="Goraichik I."/>
            <person name="Dimitrov K.M."/>
            <person name="Suarez D.L."/>
            <person name="Swayne D.E."/>
        </authorList>
    </citation>
    <scope>NUCLEOTIDE SEQUENCE [LARGE SCALE GENOMIC DNA]</scope>
    <source>
        <strain evidence="1 2">CECT 7023</strain>
    </source>
</reference>
<accession>A0A1Y5TLM0</accession>
<evidence type="ECO:0000313" key="2">
    <source>
        <dbReference type="Proteomes" id="UP000193900"/>
    </source>
</evidence>
<evidence type="ECO:0000313" key="1">
    <source>
        <dbReference type="EMBL" id="SLN66908.1"/>
    </source>
</evidence>
<dbReference type="Proteomes" id="UP000193900">
    <property type="component" value="Unassembled WGS sequence"/>
</dbReference>
<name>A0A1Y5TLM0_9RHOB</name>
<proteinExistence type="predicted"/>
<dbReference type="RefSeq" id="WP_085879990.1">
    <property type="nucleotide sequence ID" value="NZ_FWFZ01000019.1"/>
</dbReference>